<proteinExistence type="inferred from homology"/>
<comment type="caution">
    <text evidence="6">The sequence shown here is derived from an EMBL/GenBank/DDBJ whole genome shotgun (WGS) entry which is preliminary data.</text>
</comment>
<dbReference type="Pfam" id="PF03466">
    <property type="entry name" value="LysR_substrate"/>
    <property type="match status" value="1"/>
</dbReference>
<evidence type="ECO:0000256" key="2">
    <source>
        <dbReference type="ARBA" id="ARBA00023015"/>
    </source>
</evidence>
<dbReference type="EMBL" id="JBHRXJ010000001">
    <property type="protein sequence ID" value="MFC3526678.1"/>
    <property type="molecule type" value="Genomic_DNA"/>
</dbReference>
<dbReference type="InterPro" id="IPR000847">
    <property type="entry name" value="LysR_HTH_N"/>
</dbReference>
<dbReference type="Proteomes" id="UP001595721">
    <property type="component" value="Unassembled WGS sequence"/>
</dbReference>
<dbReference type="PANTHER" id="PTHR30537:SF3">
    <property type="entry name" value="TRANSCRIPTIONAL REGULATORY PROTEIN"/>
    <property type="match status" value="1"/>
</dbReference>
<dbReference type="InterPro" id="IPR036390">
    <property type="entry name" value="WH_DNA-bd_sf"/>
</dbReference>
<organism evidence="6 7">
    <name type="scientific">Paracoccus mangrovi</name>
    <dbReference type="NCBI Taxonomy" id="1715645"/>
    <lineage>
        <taxon>Bacteria</taxon>
        <taxon>Pseudomonadati</taxon>
        <taxon>Pseudomonadota</taxon>
        <taxon>Alphaproteobacteria</taxon>
        <taxon>Rhodobacterales</taxon>
        <taxon>Paracoccaceae</taxon>
        <taxon>Paracoccus</taxon>
    </lineage>
</organism>
<evidence type="ECO:0000313" key="6">
    <source>
        <dbReference type="EMBL" id="MFC3526678.1"/>
    </source>
</evidence>
<evidence type="ECO:0000256" key="3">
    <source>
        <dbReference type="ARBA" id="ARBA00023125"/>
    </source>
</evidence>
<dbReference type="Gene3D" id="1.10.10.10">
    <property type="entry name" value="Winged helix-like DNA-binding domain superfamily/Winged helix DNA-binding domain"/>
    <property type="match status" value="1"/>
</dbReference>
<feature type="domain" description="HTH lysR-type" evidence="5">
    <location>
        <begin position="1"/>
        <end position="61"/>
    </location>
</feature>
<dbReference type="PANTHER" id="PTHR30537">
    <property type="entry name" value="HTH-TYPE TRANSCRIPTIONAL REGULATOR"/>
    <property type="match status" value="1"/>
</dbReference>
<reference evidence="7" key="1">
    <citation type="journal article" date="2019" name="Int. J. Syst. Evol. Microbiol.">
        <title>The Global Catalogue of Microorganisms (GCM) 10K type strain sequencing project: providing services to taxonomists for standard genome sequencing and annotation.</title>
        <authorList>
            <consortium name="The Broad Institute Genomics Platform"/>
            <consortium name="The Broad Institute Genome Sequencing Center for Infectious Disease"/>
            <person name="Wu L."/>
            <person name="Ma J."/>
        </authorList>
    </citation>
    <scope>NUCLEOTIDE SEQUENCE [LARGE SCALE GENOMIC DNA]</scope>
    <source>
        <strain evidence="7">KCTC 42899</strain>
    </source>
</reference>
<dbReference type="InterPro" id="IPR058163">
    <property type="entry name" value="LysR-type_TF_proteobact-type"/>
</dbReference>
<dbReference type="PROSITE" id="PS50931">
    <property type="entry name" value="HTH_LYSR"/>
    <property type="match status" value="1"/>
</dbReference>
<sequence>MRLNLWTEIRTAAHVARLGRVSAAAEALSMHHSSVIRHIDQLELHLRTKLFQRHARGYTPTEAGEELLRTASLVDEQIAQMLTRIETSSHQVSGQLIVTGVPSIERCILPIIARFQQEHPKLQVIYRSDERTYEMASGEAHIALRAGPRPSHPDYIVSPLVSHRVALYCTQAYIDAHGRPDSPDHLKGHRYIHGEGDYSRAPFNQWLSERLSEDCFALRTPQPSVVYWSVMCGLGIGFLARGSAERDLIELFPDYAPPEWEVPLWVVTHVDLHRSSKVGSFARFIQGEALKWEQSWRKTDP</sequence>
<keyword evidence="3" id="KW-0238">DNA-binding</keyword>
<dbReference type="Pfam" id="PF00126">
    <property type="entry name" value="HTH_1"/>
    <property type="match status" value="1"/>
</dbReference>
<gene>
    <name evidence="6" type="ORF">ACFOMH_00735</name>
</gene>
<evidence type="ECO:0000256" key="4">
    <source>
        <dbReference type="ARBA" id="ARBA00023163"/>
    </source>
</evidence>
<name>A0ABV7QZG5_9RHOB</name>
<protein>
    <submittedName>
        <fullName evidence="6">LysR family transcriptional regulator</fullName>
    </submittedName>
</protein>
<comment type="similarity">
    <text evidence="1">Belongs to the LysR transcriptional regulatory family.</text>
</comment>
<dbReference type="InterPro" id="IPR036388">
    <property type="entry name" value="WH-like_DNA-bd_sf"/>
</dbReference>
<dbReference type="SUPFAM" id="SSF46785">
    <property type="entry name" value="Winged helix' DNA-binding domain"/>
    <property type="match status" value="1"/>
</dbReference>
<dbReference type="InterPro" id="IPR005119">
    <property type="entry name" value="LysR_subst-bd"/>
</dbReference>
<dbReference type="SUPFAM" id="SSF53850">
    <property type="entry name" value="Periplasmic binding protein-like II"/>
    <property type="match status" value="1"/>
</dbReference>
<keyword evidence="4" id="KW-0804">Transcription</keyword>
<keyword evidence="7" id="KW-1185">Reference proteome</keyword>
<keyword evidence="2" id="KW-0805">Transcription regulation</keyword>
<dbReference type="Gene3D" id="3.40.190.290">
    <property type="match status" value="1"/>
</dbReference>
<accession>A0ABV7QZG5</accession>
<evidence type="ECO:0000259" key="5">
    <source>
        <dbReference type="PROSITE" id="PS50931"/>
    </source>
</evidence>
<dbReference type="RefSeq" id="WP_377741960.1">
    <property type="nucleotide sequence ID" value="NZ_JBHRXJ010000001.1"/>
</dbReference>
<evidence type="ECO:0000313" key="7">
    <source>
        <dbReference type="Proteomes" id="UP001595721"/>
    </source>
</evidence>
<evidence type="ECO:0000256" key="1">
    <source>
        <dbReference type="ARBA" id="ARBA00009437"/>
    </source>
</evidence>